<evidence type="ECO:0000256" key="1">
    <source>
        <dbReference type="ARBA" id="ARBA00022729"/>
    </source>
</evidence>
<dbReference type="AlphaFoldDB" id="A0A3B1BFU6"/>
<proteinExistence type="predicted"/>
<evidence type="ECO:0000313" key="2">
    <source>
        <dbReference type="EMBL" id="VAX10258.1"/>
    </source>
</evidence>
<accession>A0A3B1BFU6</accession>
<sequence length="284" mass="31307">MPVLGCISLAFTYAGDLCYRTIMLEALAGGRWCVHNNQKIKGKAMIYKRFSRQLGVLLLASSAMLAGCATTNSEYDDPRDPLEGYNRFMYEVNDTLDGAIIKPLSQGYKAILPAPIDRGITNVFNNLDDLTSIINNILQFKLDRAISDIGRVLVNSTAGVLGLIDIASDFGMPRHNEDFGQTLGHWGVGPGPYFVLPILGDSTIRDSFGLVADWYVDPLRQIDGSDARWGLVGLRGVDHRADLLSASRVLEEAALDPYEFGRDAYLQKRRNDVHDNNPPAETDP</sequence>
<dbReference type="PANTHER" id="PTHR30035">
    <property type="entry name" value="LIPOPROTEIN VACJ-RELATED"/>
    <property type="match status" value="1"/>
</dbReference>
<dbReference type="Pfam" id="PF04333">
    <property type="entry name" value="MlaA"/>
    <property type="match status" value="1"/>
</dbReference>
<dbReference type="PRINTS" id="PR01805">
    <property type="entry name" value="VACJLIPOPROT"/>
</dbReference>
<dbReference type="GO" id="GO:0016020">
    <property type="term" value="C:membrane"/>
    <property type="evidence" value="ECO:0007669"/>
    <property type="project" value="InterPro"/>
</dbReference>
<dbReference type="GO" id="GO:0120010">
    <property type="term" value="P:intermembrane phospholipid transfer"/>
    <property type="evidence" value="ECO:0007669"/>
    <property type="project" value="TreeGrafter"/>
</dbReference>
<keyword evidence="1" id="KW-0732">Signal</keyword>
<dbReference type="InterPro" id="IPR007428">
    <property type="entry name" value="MlaA"/>
</dbReference>
<name>A0A3B1BFU6_9ZZZZ</name>
<protein>
    <submittedName>
        <fullName evidence="2">Outer-membrane-phospholipid-binding lipoprotein MlaA</fullName>
    </submittedName>
</protein>
<organism evidence="2">
    <name type="scientific">hydrothermal vent metagenome</name>
    <dbReference type="NCBI Taxonomy" id="652676"/>
    <lineage>
        <taxon>unclassified sequences</taxon>
        <taxon>metagenomes</taxon>
        <taxon>ecological metagenomes</taxon>
    </lineage>
</organism>
<keyword evidence="2" id="KW-0449">Lipoprotein</keyword>
<gene>
    <name evidence="2" type="ORF">MNBD_GAMMA26-2609</name>
</gene>
<reference evidence="2" key="1">
    <citation type="submission" date="2018-06" db="EMBL/GenBank/DDBJ databases">
        <authorList>
            <person name="Zhirakovskaya E."/>
        </authorList>
    </citation>
    <scope>NUCLEOTIDE SEQUENCE</scope>
</reference>
<dbReference type="EMBL" id="UOFX01000069">
    <property type="protein sequence ID" value="VAX10258.1"/>
    <property type="molecule type" value="Genomic_DNA"/>
</dbReference>
<dbReference type="PANTHER" id="PTHR30035:SF3">
    <property type="entry name" value="INTERMEMBRANE PHOSPHOLIPID TRANSPORT SYSTEM LIPOPROTEIN MLAA"/>
    <property type="match status" value="1"/>
</dbReference>